<proteinExistence type="predicted"/>
<protein>
    <submittedName>
        <fullName evidence="1">2914_t:CDS:1</fullName>
    </submittedName>
</protein>
<keyword evidence="2" id="KW-1185">Reference proteome</keyword>
<dbReference type="AlphaFoldDB" id="A0A9N9EMG2"/>
<gene>
    <name evidence="1" type="ORF">DERYTH_LOCUS11605</name>
</gene>
<accession>A0A9N9EMG2</accession>
<dbReference type="EMBL" id="CAJVPY010007258">
    <property type="protein sequence ID" value="CAG8677605.1"/>
    <property type="molecule type" value="Genomic_DNA"/>
</dbReference>
<dbReference type="OrthoDB" id="2463878at2759"/>
<evidence type="ECO:0000313" key="1">
    <source>
        <dbReference type="EMBL" id="CAG8677605.1"/>
    </source>
</evidence>
<comment type="caution">
    <text evidence="1">The sequence shown here is derived from an EMBL/GenBank/DDBJ whole genome shotgun (WGS) entry which is preliminary data.</text>
</comment>
<dbReference type="Proteomes" id="UP000789405">
    <property type="component" value="Unassembled WGS sequence"/>
</dbReference>
<sequence length="71" mass="8005">MLAASESELIKLMNSIMVFENCKNIEANYINSKDIKINNSSDSIRANTSNMDIIKESKVNKSHMLEIPDTN</sequence>
<reference evidence="1" key="1">
    <citation type="submission" date="2021-06" db="EMBL/GenBank/DDBJ databases">
        <authorList>
            <person name="Kallberg Y."/>
            <person name="Tangrot J."/>
            <person name="Rosling A."/>
        </authorList>
    </citation>
    <scope>NUCLEOTIDE SEQUENCE</scope>
    <source>
        <strain evidence="1">MA453B</strain>
    </source>
</reference>
<feature type="non-terminal residue" evidence="1">
    <location>
        <position position="71"/>
    </location>
</feature>
<organism evidence="1 2">
    <name type="scientific">Dentiscutata erythropus</name>
    <dbReference type="NCBI Taxonomy" id="1348616"/>
    <lineage>
        <taxon>Eukaryota</taxon>
        <taxon>Fungi</taxon>
        <taxon>Fungi incertae sedis</taxon>
        <taxon>Mucoromycota</taxon>
        <taxon>Glomeromycotina</taxon>
        <taxon>Glomeromycetes</taxon>
        <taxon>Diversisporales</taxon>
        <taxon>Gigasporaceae</taxon>
        <taxon>Dentiscutata</taxon>
    </lineage>
</organism>
<evidence type="ECO:0000313" key="2">
    <source>
        <dbReference type="Proteomes" id="UP000789405"/>
    </source>
</evidence>
<name>A0A9N9EMG2_9GLOM</name>